<evidence type="ECO:0000313" key="3">
    <source>
        <dbReference type="Proteomes" id="UP000277766"/>
    </source>
</evidence>
<keyword evidence="3" id="KW-1185">Reference proteome</keyword>
<proteinExistence type="predicted"/>
<dbReference type="RefSeq" id="WP_126352178.1">
    <property type="nucleotide sequence ID" value="NZ_CP086382.1"/>
</dbReference>
<dbReference type="Pfam" id="PF07561">
    <property type="entry name" value="DUF1540"/>
    <property type="match status" value="1"/>
</dbReference>
<dbReference type="Proteomes" id="UP000277766">
    <property type="component" value="Unassembled WGS sequence"/>
</dbReference>
<gene>
    <name evidence="2" type="ORF">EJ104_07655</name>
</gene>
<accession>A0A431VUE2</accession>
<organism evidence="2 3">
    <name type="scientific">Deinococcus radiophilus</name>
    <dbReference type="NCBI Taxonomy" id="32062"/>
    <lineage>
        <taxon>Bacteria</taxon>
        <taxon>Thermotogati</taxon>
        <taxon>Deinococcota</taxon>
        <taxon>Deinococci</taxon>
        <taxon>Deinococcales</taxon>
        <taxon>Deinococcaceae</taxon>
        <taxon>Deinococcus</taxon>
    </lineage>
</organism>
<dbReference type="EMBL" id="RXPE01000013">
    <property type="protein sequence ID" value="RTR26877.1"/>
    <property type="molecule type" value="Genomic_DNA"/>
</dbReference>
<dbReference type="InterPro" id="IPR011437">
    <property type="entry name" value="DUF1540"/>
</dbReference>
<comment type="caution">
    <text evidence="2">The sequence shown here is derived from an EMBL/GenBank/DDBJ whole genome shotgun (WGS) entry which is preliminary data.</text>
</comment>
<protein>
    <submittedName>
        <fullName evidence="2">DUF1540 domain-containing protein</fullName>
    </submittedName>
</protein>
<reference evidence="2 3" key="1">
    <citation type="submission" date="2018-12" db="EMBL/GenBank/DDBJ databases">
        <title>Deinococcus radiophilus ATCC 27603 genome sequencing and assembly.</title>
        <authorList>
            <person name="Maclea K.S."/>
            <person name="Maynard C.R."/>
        </authorList>
    </citation>
    <scope>NUCLEOTIDE SEQUENCE [LARGE SCALE GENOMIC DNA]</scope>
    <source>
        <strain evidence="2 3">ATCC 27603</strain>
    </source>
</reference>
<evidence type="ECO:0000313" key="2">
    <source>
        <dbReference type="EMBL" id="RTR26877.1"/>
    </source>
</evidence>
<feature type="domain" description="DUF1540" evidence="1">
    <location>
        <begin position="10"/>
        <end position="43"/>
    </location>
</feature>
<dbReference type="OrthoDB" id="72291at2"/>
<dbReference type="AlphaFoldDB" id="A0A431VUE2"/>
<name>A0A431VUE2_9DEIO</name>
<sequence>MNNEQSVVSRCDAVTCRFNRDQNCTAGQIEVSLSADQARCLTFSPAQDASAESDRPGQGQ</sequence>
<evidence type="ECO:0000259" key="1">
    <source>
        <dbReference type="Pfam" id="PF07561"/>
    </source>
</evidence>